<dbReference type="Proteomes" id="UP000582231">
    <property type="component" value="Unassembled WGS sequence"/>
</dbReference>
<dbReference type="AlphaFoldDB" id="A0A852RGL4"/>
<reference evidence="1 2" key="1">
    <citation type="submission" date="2020-07" db="EMBL/GenBank/DDBJ databases">
        <title>Sequencing the genomes of 1000 actinobacteria strains.</title>
        <authorList>
            <person name="Klenk H.-P."/>
        </authorList>
    </citation>
    <scope>NUCLEOTIDE SEQUENCE [LARGE SCALE GENOMIC DNA]</scope>
    <source>
        <strain evidence="1 2">DSM 19082</strain>
    </source>
</reference>
<evidence type="ECO:0000313" key="1">
    <source>
        <dbReference type="EMBL" id="NYD32701.1"/>
    </source>
</evidence>
<proteinExistence type="predicted"/>
<name>A0A852RGL4_9ACTN</name>
<sequence>MRGPFDRLPQRTHEVLNRLRPSTAHIRASLTHTAARPVVAPIIAAGQRLVSTTPRVGVLYVLAVGAAVVLSGTVVGSPDAGPQHAAANASSWEASPYRDIANRMADVLRDPKALDPVVSAQIGHIEVSGTGWLRIVALSELQPEAATSVRAALASEGVADDSRVVVTDSDRQLTLAC</sequence>
<accession>A0A852RGL4</accession>
<gene>
    <name evidence="1" type="ORF">BJ958_004247</name>
</gene>
<comment type="caution">
    <text evidence="1">The sequence shown here is derived from an EMBL/GenBank/DDBJ whole genome shotgun (WGS) entry which is preliminary data.</text>
</comment>
<protein>
    <submittedName>
        <fullName evidence="1">Uncharacterized protein</fullName>
    </submittedName>
</protein>
<dbReference type="RefSeq" id="WP_179728846.1">
    <property type="nucleotide sequence ID" value="NZ_BAABEF010000001.1"/>
</dbReference>
<organism evidence="1 2">
    <name type="scientific">Nocardioides kongjuensis</name>
    <dbReference type="NCBI Taxonomy" id="349522"/>
    <lineage>
        <taxon>Bacteria</taxon>
        <taxon>Bacillati</taxon>
        <taxon>Actinomycetota</taxon>
        <taxon>Actinomycetes</taxon>
        <taxon>Propionibacteriales</taxon>
        <taxon>Nocardioidaceae</taxon>
        <taxon>Nocardioides</taxon>
    </lineage>
</organism>
<dbReference type="EMBL" id="JACCBF010000001">
    <property type="protein sequence ID" value="NYD32701.1"/>
    <property type="molecule type" value="Genomic_DNA"/>
</dbReference>
<evidence type="ECO:0000313" key="2">
    <source>
        <dbReference type="Proteomes" id="UP000582231"/>
    </source>
</evidence>
<keyword evidence="2" id="KW-1185">Reference proteome</keyword>